<proteinExistence type="predicted"/>
<protein>
    <submittedName>
        <fullName evidence="2">Uncharacterized protein</fullName>
    </submittedName>
</protein>
<evidence type="ECO:0000313" key="2">
    <source>
        <dbReference type="EMBL" id="MPC92506.1"/>
    </source>
</evidence>
<accession>A0A5B7JEG9</accession>
<feature type="compositionally biased region" description="Basic residues" evidence="1">
    <location>
        <begin position="24"/>
        <end position="33"/>
    </location>
</feature>
<sequence length="53" mass="6044">MLMLDNAPYLTPEGVAVRSPPHALHSKSRRSLRHPLTLHTNYTHASRYDSPHL</sequence>
<evidence type="ECO:0000313" key="3">
    <source>
        <dbReference type="Proteomes" id="UP000324222"/>
    </source>
</evidence>
<keyword evidence="3" id="KW-1185">Reference proteome</keyword>
<feature type="region of interest" description="Disordered" evidence="1">
    <location>
        <begin position="1"/>
        <end position="53"/>
    </location>
</feature>
<dbReference type="AlphaFoldDB" id="A0A5B7JEG9"/>
<evidence type="ECO:0000256" key="1">
    <source>
        <dbReference type="SAM" id="MobiDB-lite"/>
    </source>
</evidence>
<dbReference type="EMBL" id="VSRR010091496">
    <property type="protein sequence ID" value="MPC92506.1"/>
    <property type="molecule type" value="Genomic_DNA"/>
</dbReference>
<reference evidence="2 3" key="1">
    <citation type="submission" date="2019-05" db="EMBL/GenBank/DDBJ databases">
        <title>Another draft genome of Portunus trituberculatus and its Hox gene families provides insights of decapod evolution.</title>
        <authorList>
            <person name="Jeong J.-H."/>
            <person name="Song I."/>
            <person name="Kim S."/>
            <person name="Choi T."/>
            <person name="Kim D."/>
            <person name="Ryu S."/>
            <person name="Kim W."/>
        </authorList>
    </citation>
    <scope>NUCLEOTIDE SEQUENCE [LARGE SCALE GENOMIC DNA]</scope>
    <source>
        <tissue evidence="2">Muscle</tissue>
    </source>
</reference>
<gene>
    <name evidence="2" type="ORF">E2C01_087598</name>
</gene>
<organism evidence="2 3">
    <name type="scientific">Portunus trituberculatus</name>
    <name type="common">Swimming crab</name>
    <name type="synonym">Neptunus trituberculatus</name>
    <dbReference type="NCBI Taxonomy" id="210409"/>
    <lineage>
        <taxon>Eukaryota</taxon>
        <taxon>Metazoa</taxon>
        <taxon>Ecdysozoa</taxon>
        <taxon>Arthropoda</taxon>
        <taxon>Crustacea</taxon>
        <taxon>Multicrustacea</taxon>
        <taxon>Malacostraca</taxon>
        <taxon>Eumalacostraca</taxon>
        <taxon>Eucarida</taxon>
        <taxon>Decapoda</taxon>
        <taxon>Pleocyemata</taxon>
        <taxon>Brachyura</taxon>
        <taxon>Eubrachyura</taxon>
        <taxon>Portunoidea</taxon>
        <taxon>Portunidae</taxon>
        <taxon>Portuninae</taxon>
        <taxon>Portunus</taxon>
    </lineage>
</organism>
<name>A0A5B7JEG9_PORTR</name>
<comment type="caution">
    <text evidence="2">The sequence shown here is derived from an EMBL/GenBank/DDBJ whole genome shotgun (WGS) entry which is preliminary data.</text>
</comment>
<dbReference type="Proteomes" id="UP000324222">
    <property type="component" value="Unassembled WGS sequence"/>
</dbReference>